<dbReference type="EMBL" id="JXLP01000001">
    <property type="protein sequence ID" value="KIL80268.1"/>
    <property type="molecule type" value="Genomic_DNA"/>
</dbReference>
<evidence type="ECO:0000313" key="2">
    <source>
        <dbReference type="Proteomes" id="UP000031982"/>
    </source>
</evidence>
<protein>
    <submittedName>
        <fullName evidence="1">Transcriptional regulator domain protein</fullName>
    </submittedName>
</protein>
<sequence>MMTIKIAVVGSADFIRTILSVVPQIGELEIEPYIYERPEEAAELIKYLKPCDAVFFSGALPYYFSKDLHESLPIPSHYLEQDETAIATSLLAVISQKNISLERISIDLTEYVFIKNVLADIGVKREPIHVIDYADKLPNKFDINDIVHFHYSRFKSGKIDLALTSIHAVYNRLRELGVPAQRMVDPIKSLVRGLQDTKAQAELVKSHSATIAAGYISLKQPEEAQTLYLEAFAREMNASIQQSAESAFSLYSTRGDIEIVMNSDAFHEFLLKWEEPVAVGFGYGFTAAEASQNAKIARSFALQHDHESCGYILTEEKELLGPFPKEKKTQRLKNDHPELLRIAKETKMSPANLSKIIQFSKSRQSVQFTAADLSAYLQVTRRSTERILKKLVDHGFAKVVGEEMTYQQGRPRSIYELNMPIY</sequence>
<comment type="caution">
    <text evidence="1">The sequence shown here is derived from an EMBL/GenBank/DDBJ whole genome shotgun (WGS) entry which is preliminary data.</text>
</comment>
<keyword evidence="2" id="KW-1185">Reference proteome</keyword>
<dbReference type="Proteomes" id="UP000031982">
    <property type="component" value="Unassembled WGS sequence"/>
</dbReference>
<proteinExistence type="predicted"/>
<reference evidence="1 2" key="1">
    <citation type="submission" date="2015-01" db="EMBL/GenBank/DDBJ databases">
        <title>Genome Assembly of Bacillus badius MTCC 1458.</title>
        <authorList>
            <person name="Verma A."/>
            <person name="Khatri I."/>
            <person name="Mual P."/>
            <person name="Subramanian S."/>
            <person name="Krishnamurthi S."/>
        </authorList>
    </citation>
    <scope>NUCLEOTIDE SEQUENCE [LARGE SCALE GENOMIC DNA]</scope>
    <source>
        <strain evidence="1 2">MTCC 1458</strain>
    </source>
</reference>
<name>A0ABR5B179_BACBA</name>
<evidence type="ECO:0000313" key="1">
    <source>
        <dbReference type="EMBL" id="KIL80268.1"/>
    </source>
</evidence>
<accession>A0ABR5B179</accession>
<gene>
    <name evidence="1" type="ORF">SD77_0116</name>
</gene>
<organism evidence="1 2">
    <name type="scientific">Bacillus badius</name>
    <dbReference type="NCBI Taxonomy" id="1455"/>
    <lineage>
        <taxon>Bacteria</taxon>
        <taxon>Bacillati</taxon>
        <taxon>Bacillota</taxon>
        <taxon>Bacilli</taxon>
        <taxon>Bacillales</taxon>
        <taxon>Bacillaceae</taxon>
        <taxon>Pseudobacillus</taxon>
    </lineage>
</organism>